<feature type="domain" description="Transcription regulator PadR N-terminal" evidence="1">
    <location>
        <begin position="17"/>
        <end position="87"/>
    </location>
</feature>
<dbReference type="SUPFAM" id="SSF46785">
    <property type="entry name" value="Winged helix' DNA-binding domain"/>
    <property type="match status" value="1"/>
</dbReference>
<evidence type="ECO:0000313" key="2">
    <source>
        <dbReference type="EMBL" id="XBH05599.1"/>
    </source>
</evidence>
<name>A0AAU7CJL9_9BACT</name>
<dbReference type="EMBL" id="CP155447">
    <property type="protein sequence ID" value="XBH05599.1"/>
    <property type="molecule type" value="Genomic_DNA"/>
</dbReference>
<organism evidence="2">
    <name type="scientific">Singulisphaera sp. Ch08</name>
    <dbReference type="NCBI Taxonomy" id="3120278"/>
    <lineage>
        <taxon>Bacteria</taxon>
        <taxon>Pseudomonadati</taxon>
        <taxon>Planctomycetota</taxon>
        <taxon>Planctomycetia</taxon>
        <taxon>Isosphaerales</taxon>
        <taxon>Isosphaeraceae</taxon>
        <taxon>Singulisphaera</taxon>
    </lineage>
</organism>
<dbReference type="Pfam" id="PF03551">
    <property type="entry name" value="PadR"/>
    <property type="match status" value="1"/>
</dbReference>
<dbReference type="InterPro" id="IPR036388">
    <property type="entry name" value="WH-like_DNA-bd_sf"/>
</dbReference>
<dbReference type="PANTHER" id="PTHR33169:SF14">
    <property type="entry name" value="TRANSCRIPTIONAL REGULATOR RV3488"/>
    <property type="match status" value="1"/>
</dbReference>
<reference evidence="2" key="1">
    <citation type="submission" date="2024-05" db="EMBL/GenBank/DDBJ databases">
        <title>Planctomycetes of the genus Singulisphaera possess chitinolytic capabilities.</title>
        <authorList>
            <person name="Ivanova A."/>
        </authorList>
    </citation>
    <scope>NUCLEOTIDE SEQUENCE</scope>
    <source>
        <strain evidence="2">Ch08T</strain>
    </source>
</reference>
<sequence length="109" mass="12227">MRGWDAQLRRGVVELAVMAAIERGETYGYRIVEQLRELPGLEFTESTVYPVLTRLAGEGMIAVRSEASRSGPPRRYYRLTEEGRMRMVRMAAGWTAMAGSMARLLEGAT</sequence>
<accession>A0AAU7CJL9</accession>
<dbReference type="InterPro" id="IPR005149">
    <property type="entry name" value="Tscrpt_reg_PadR_N"/>
</dbReference>
<dbReference type="PANTHER" id="PTHR33169">
    <property type="entry name" value="PADR-FAMILY TRANSCRIPTIONAL REGULATOR"/>
    <property type="match status" value="1"/>
</dbReference>
<dbReference type="InterPro" id="IPR036390">
    <property type="entry name" value="WH_DNA-bd_sf"/>
</dbReference>
<dbReference type="InterPro" id="IPR052509">
    <property type="entry name" value="Metal_resp_DNA-bind_regulator"/>
</dbReference>
<evidence type="ECO:0000259" key="1">
    <source>
        <dbReference type="Pfam" id="PF03551"/>
    </source>
</evidence>
<protein>
    <submittedName>
        <fullName evidence="2">PadR family transcriptional regulator</fullName>
    </submittedName>
</protein>
<proteinExistence type="predicted"/>
<gene>
    <name evidence="2" type="ORF">V5E97_06145</name>
</gene>
<dbReference type="Gene3D" id="1.10.10.10">
    <property type="entry name" value="Winged helix-like DNA-binding domain superfamily/Winged helix DNA-binding domain"/>
    <property type="match status" value="1"/>
</dbReference>
<dbReference type="AlphaFoldDB" id="A0AAU7CJL9"/>
<dbReference type="RefSeq" id="WP_406698434.1">
    <property type="nucleotide sequence ID" value="NZ_CP155447.1"/>
</dbReference>